<reference evidence="2" key="1">
    <citation type="journal article" date="2023" name="Science">
        <title>Genome structures resolve the early diversification of teleost fishes.</title>
        <authorList>
            <person name="Parey E."/>
            <person name="Louis A."/>
            <person name="Montfort J."/>
            <person name="Bouchez O."/>
            <person name="Roques C."/>
            <person name="Iampietro C."/>
            <person name="Lluch J."/>
            <person name="Castinel A."/>
            <person name="Donnadieu C."/>
            <person name="Desvignes T."/>
            <person name="Floi Bucao C."/>
            <person name="Jouanno E."/>
            <person name="Wen M."/>
            <person name="Mejri S."/>
            <person name="Dirks R."/>
            <person name="Jansen H."/>
            <person name="Henkel C."/>
            <person name="Chen W.J."/>
            <person name="Zahm M."/>
            <person name="Cabau C."/>
            <person name="Klopp C."/>
            <person name="Thompson A.W."/>
            <person name="Robinson-Rechavi M."/>
            <person name="Braasch I."/>
            <person name="Lecointre G."/>
            <person name="Bobe J."/>
            <person name="Postlethwait J.H."/>
            <person name="Berthelot C."/>
            <person name="Roest Crollius H."/>
            <person name="Guiguen Y."/>
        </authorList>
    </citation>
    <scope>NUCLEOTIDE SEQUENCE</scope>
    <source>
        <strain evidence="2">Concon-B</strain>
    </source>
</reference>
<dbReference type="SMART" id="SM01351">
    <property type="entry name" value="Aspzincin_M35"/>
    <property type="match status" value="1"/>
</dbReference>
<dbReference type="Pfam" id="PF14521">
    <property type="entry name" value="Aspzincin_M35"/>
    <property type="match status" value="1"/>
</dbReference>
<dbReference type="InterPro" id="IPR024079">
    <property type="entry name" value="MetalloPept_cat_dom_sf"/>
</dbReference>
<evidence type="ECO:0000259" key="1">
    <source>
        <dbReference type="SMART" id="SM01351"/>
    </source>
</evidence>
<protein>
    <recommendedName>
        <fullName evidence="1">Lysine-specific metallo-endopeptidase domain-containing protein</fullName>
    </recommendedName>
</protein>
<evidence type="ECO:0000313" key="2">
    <source>
        <dbReference type="EMBL" id="KAJ8252652.1"/>
    </source>
</evidence>
<dbReference type="SUPFAM" id="SSF55486">
    <property type="entry name" value="Metalloproteases ('zincins'), catalytic domain"/>
    <property type="match status" value="1"/>
</dbReference>
<dbReference type="AlphaFoldDB" id="A0A9Q1CXY1"/>
<name>A0A9Q1CXY1_CONCO</name>
<dbReference type="GO" id="GO:0004222">
    <property type="term" value="F:metalloendopeptidase activity"/>
    <property type="evidence" value="ECO:0007669"/>
    <property type="project" value="InterPro"/>
</dbReference>
<organism evidence="2 3">
    <name type="scientific">Conger conger</name>
    <name type="common">Conger eel</name>
    <name type="synonym">Muraena conger</name>
    <dbReference type="NCBI Taxonomy" id="82655"/>
    <lineage>
        <taxon>Eukaryota</taxon>
        <taxon>Metazoa</taxon>
        <taxon>Chordata</taxon>
        <taxon>Craniata</taxon>
        <taxon>Vertebrata</taxon>
        <taxon>Euteleostomi</taxon>
        <taxon>Actinopterygii</taxon>
        <taxon>Neopterygii</taxon>
        <taxon>Teleostei</taxon>
        <taxon>Anguilliformes</taxon>
        <taxon>Congridae</taxon>
        <taxon>Conger</taxon>
    </lineage>
</organism>
<dbReference type="OrthoDB" id="8896123at2759"/>
<dbReference type="Proteomes" id="UP001152803">
    <property type="component" value="Unassembled WGS sequence"/>
</dbReference>
<proteinExistence type="predicted"/>
<dbReference type="Gene3D" id="3.40.390.10">
    <property type="entry name" value="Collagenase (Catalytic Domain)"/>
    <property type="match status" value="1"/>
</dbReference>
<evidence type="ECO:0000313" key="3">
    <source>
        <dbReference type="Proteomes" id="UP001152803"/>
    </source>
</evidence>
<dbReference type="InterPro" id="IPR029463">
    <property type="entry name" value="Lys_MEP"/>
</dbReference>
<dbReference type="EMBL" id="JAFJMO010000017">
    <property type="protein sequence ID" value="KAJ8252652.1"/>
    <property type="molecule type" value="Genomic_DNA"/>
</dbReference>
<gene>
    <name evidence="2" type="ORF">COCON_G00219640</name>
</gene>
<comment type="caution">
    <text evidence="2">The sequence shown here is derived from an EMBL/GenBank/DDBJ whole genome shotgun (WGS) entry which is preliminary data.</text>
</comment>
<sequence length="264" mass="29973">MAEGSGSHFIRDLTGEKLMKAEEVRNAAVQILKDALEKGMYGLPVSFHYTCSEPVDSYKFCCIPGEAFLRDLLEKSQNVAFKEDVDPDYADAFAYVETLPGSDTVYLCELFWDAPDHLCKDSKPGTIIHEVSHLLGTDDVLYELMEVELYEDHGTLLGRSQTVEGLDGNVHYREEVAQINANSLEHEFETVLNHLEVYRGGKYACCGETKKHSVCRNRSTGHYYLYERFHYRATEMEGRLKEVSPAGMRRYAKIKNKACRVTCA</sequence>
<feature type="domain" description="Lysine-specific metallo-endopeptidase" evidence="1">
    <location>
        <begin position="48"/>
        <end position="189"/>
    </location>
</feature>
<keyword evidence="3" id="KW-1185">Reference proteome</keyword>
<accession>A0A9Q1CXY1</accession>